<dbReference type="EMBL" id="JBHFFA010000003">
    <property type="protein sequence ID" value="KAL2636431.1"/>
    <property type="molecule type" value="Genomic_DNA"/>
</dbReference>
<reference evidence="2 3" key="1">
    <citation type="submission" date="2024-09" db="EMBL/GenBank/DDBJ databases">
        <title>Chromosome-scale assembly of Riccia fluitans.</title>
        <authorList>
            <person name="Paukszto L."/>
            <person name="Sawicki J."/>
            <person name="Karawczyk K."/>
            <person name="Piernik-Szablinska J."/>
            <person name="Szczecinska M."/>
            <person name="Mazdziarz M."/>
        </authorList>
    </citation>
    <scope>NUCLEOTIDE SEQUENCE [LARGE SCALE GENOMIC DNA]</scope>
    <source>
        <strain evidence="2">Rf_01</strain>
        <tissue evidence="2">Aerial parts of the thallus</tissue>
    </source>
</reference>
<accession>A0ABD1Z092</accession>
<dbReference type="AlphaFoldDB" id="A0ABD1Z092"/>
<keyword evidence="3" id="KW-1185">Reference proteome</keyword>
<proteinExistence type="predicted"/>
<evidence type="ECO:0000313" key="3">
    <source>
        <dbReference type="Proteomes" id="UP001605036"/>
    </source>
</evidence>
<feature type="compositionally biased region" description="Polar residues" evidence="1">
    <location>
        <begin position="61"/>
        <end position="76"/>
    </location>
</feature>
<dbReference type="Proteomes" id="UP001605036">
    <property type="component" value="Unassembled WGS sequence"/>
</dbReference>
<protein>
    <submittedName>
        <fullName evidence="2">Uncharacterized protein</fullName>
    </submittedName>
</protein>
<feature type="region of interest" description="Disordered" evidence="1">
    <location>
        <begin position="1"/>
        <end position="83"/>
    </location>
</feature>
<gene>
    <name evidence="2" type="ORF">R1flu_007910</name>
</gene>
<sequence length="83" mass="9442">MPETSCGMRLSPSQAVKQQRRESKWSKGCGFETHLTLQPDRANKAREEPPSPGSKHRKQWQRPSTNSGIPTIQANRNRGMRLN</sequence>
<evidence type="ECO:0000313" key="2">
    <source>
        <dbReference type="EMBL" id="KAL2636431.1"/>
    </source>
</evidence>
<name>A0ABD1Z092_9MARC</name>
<comment type="caution">
    <text evidence="2">The sequence shown here is derived from an EMBL/GenBank/DDBJ whole genome shotgun (WGS) entry which is preliminary data.</text>
</comment>
<organism evidence="2 3">
    <name type="scientific">Riccia fluitans</name>
    <dbReference type="NCBI Taxonomy" id="41844"/>
    <lineage>
        <taxon>Eukaryota</taxon>
        <taxon>Viridiplantae</taxon>
        <taxon>Streptophyta</taxon>
        <taxon>Embryophyta</taxon>
        <taxon>Marchantiophyta</taxon>
        <taxon>Marchantiopsida</taxon>
        <taxon>Marchantiidae</taxon>
        <taxon>Marchantiales</taxon>
        <taxon>Ricciaceae</taxon>
        <taxon>Riccia</taxon>
    </lineage>
</organism>
<evidence type="ECO:0000256" key="1">
    <source>
        <dbReference type="SAM" id="MobiDB-lite"/>
    </source>
</evidence>